<dbReference type="PRINTS" id="PR00463">
    <property type="entry name" value="EP450I"/>
</dbReference>
<evidence type="ECO:0000256" key="5">
    <source>
        <dbReference type="ARBA" id="ARBA00022617"/>
    </source>
</evidence>
<dbReference type="InterPro" id="IPR017972">
    <property type="entry name" value="Cyt_P450_CS"/>
</dbReference>
<dbReference type="GO" id="GO:0042446">
    <property type="term" value="P:hormone biosynthetic process"/>
    <property type="evidence" value="ECO:0007669"/>
    <property type="project" value="TreeGrafter"/>
</dbReference>
<dbReference type="GeneID" id="119732440"/>
<dbReference type="PANTHER" id="PTHR24289:SF20">
    <property type="entry name" value="STEROID 17-ALPHA-HYDROXYLASE_17,20 LYASE"/>
    <property type="match status" value="1"/>
</dbReference>
<keyword evidence="6 13" id="KW-0479">Metal-binding</keyword>
<evidence type="ECO:0000256" key="13">
    <source>
        <dbReference type="PIRSR" id="PIRSR602401-1"/>
    </source>
</evidence>
<feature type="transmembrane region" description="Helical" evidence="15">
    <location>
        <begin position="20"/>
        <end position="38"/>
    </location>
</feature>
<evidence type="ECO:0000313" key="16">
    <source>
        <dbReference type="EnsemblMetazoa" id="XP_038061891.1"/>
    </source>
</evidence>
<feature type="transmembrane region" description="Helical" evidence="15">
    <location>
        <begin position="44"/>
        <end position="61"/>
    </location>
</feature>
<dbReference type="Gene3D" id="1.10.630.10">
    <property type="entry name" value="Cytochrome P450"/>
    <property type="match status" value="1"/>
</dbReference>
<dbReference type="RefSeq" id="XP_038061891.1">
    <property type="nucleotide sequence ID" value="XM_038205963.1"/>
</dbReference>
<evidence type="ECO:0000256" key="15">
    <source>
        <dbReference type="SAM" id="Phobius"/>
    </source>
</evidence>
<proteinExistence type="inferred from homology"/>
<evidence type="ECO:0008006" key="18">
    <source>
        <dbReference type="Google" id="ProtNLM"/>
    </source>
</evidence>
<evidence type="ECO:0000256" key="1">
    <source>
        <dbReference type="ARBA" id="ARBA00001971"/>
    </source>
</evidence>
<comment type="cofactor">
    <cofactor evidence="1 13">
        <name>heme</name>
        <dbReference type="ChEBI" id="CHEBI:30413"/>
    </cofactor>
</comment>
<keyword evidence="15" id="KW-0812">Transmembrane</keyword>
<accession>A0A914AEG8</accession>
<evidence type="ECO:0000256" key="2">
    <source>
        <dbReference type="ARBA" id="ARBA00004174"/>
    </source>
</evidence>
<evidence type="ECO:0000256" key="10">
    <source>
        <dbReference type="ARBA" id="ARBA00023004"/>
    </source>
</evidence>
<organism evidence="16 17">
    <name type="scientific">Patiria miniata</name>
    <name type="common">Bat star</name>
    <name type="synonym">Asterina miniata</name>
    <dbReference type="NCBI Taxonomy" id="46514"/>
    <lineage>
        <taxon>Eukaryota</taxon>
        <taxon>Metazoa</taxon>
        <taxon>Echinodermata</taxon>
        <taxon>Eleutherozoa</taxon>
        <taxon>Asterozoa</taxon>
        <taxon>Asteroidea</taxon>
        <taxon>Valvatacea</taxon>
        <taxon>Valvatida</taxon>
        <taxon>Asterinidae</taxon>
        <taxon>Patiria</taxon>
    </lineage>
</organism>
<dbReference type="AlphaFoldDB" id="A0A914AEG8"/>
<dbReference type="GO" id="GO:0020037">
    <property type="term" value="F:heme binding"/>
    <property type="evidence" value="ECO:0007669"/>
    <property type="project" value="InterPro"/>
</dbReference>
<dbReference type="InterPro" id="IPR036396">
    <property type="entry name" value="Cyt_P450_sf"/>
</dbReference>
<dbReference type="Pfam" id="PF00067">
    <property type="entry name" value="p450"/>
    <property type="match status" value="1"/>
</dbReference>
<reference evidence="16" key="1">
    <citation type="submission" date="2022-11" db="UniProtKB">
        <authorList>
            <consortium name="EnsemblMetazoa"/>
        </authorList>
    </citation>
    <scope>IDENTIFICATION</scope>
</reference>
<evidence type="ECO:0000256" key="9">
    <source>
        <dbReference type="ARBA" id="ARBA00023002"/>
    </source>
</evidence>
<keyword evidence="10 13" id="KW-0408">Iron</keyword>
<keyword evidence="15" id="KW-1133">Transmembrane helix</keyword>
<evidence type="ECO:0000256" key="14">
    <source>
        <dbReference type="RuleBase" id="RU000461"/>
    </source>
</evidence>
<dbReference type="EnsemblMetazoa" id="XM_038205963.1">
    <property type="protein sequence ID" value="XP_038061891.1"/>
    <property type="gene ID" value="LOC119732440"/>
</dbReference>
<feature type="binding site" description="axial binding residue" evidence="13">
    <location>
        <position position="482"/>
    </location>
    <ligand>
        <name>heme</name>
        <dbReference type="ChEBI" id="CHEBI:30413"/>
    </ligand>
    <ligandPart>
        <name>Fe</name>
        <dbReference type="ChEBI" id="CHEBI:18248"/>
    </ligandPart>
</feature>
<name>A0A914AEG8_PATMI</name>
<dbReference type="PROSITE" id="PS00086">
    <property type="entry name" value="CYTOCHROME_P450"/>
    <property type="match status" value="1"/>
</dbReference>
<dbReference type="FunFam" id="1.10.630.10:FF:000238">
    <property type="entry name" value="Cytochrome P450 2A6"/>
    <property type="match status" value="1"/>
</dbReference>
<evidence type="ECO:0000256" key="4">
    <source>
        <dbReference type="ARBA" id="ARBA00010617"/>
    </source>
</evidence>
<evidence type="ECO:0000256" key="12">
    <source>
        <dbReference type="ARBA" id="ARBA00023136"/>
    </source>
</evidence>
<dbReference type="GO" id="GO:0005506">
    <property type="term" value="F:iron ion binding"/>
    <property type="evidence" value="ECO:0007669"/>
    <property type="project" value="InterPro"/>
</dbReference>
<evidence type="ECO:0000256" key="3">
    <source>
        <dbReference type="ARBA" id="ARBA00004406"/>
    </source>
</evidence>
<evidence type="ECO:0000256" key="7">
    <source>
        <dbReference type="ARBA" id="ARBA00022824"/>
    </source>
</evidence>
<dbReference type="InterPro" id="IPR001128">
    <property type="entry name" value="Cyt_P450"/>
</dbReference>
<dbReference type="PANTHER" id="PTHR24289">
    <property type="entry name" value="STEROID 17-ALPHA-HYDROXYLASE/17,20 LYASE"/>
    <property type="match status" value="1"/>
</dbReference>
<comment type="subcellular location">
    <subcellularLocation>
        <location evidence="3">Endoplasmic reticulum membrane</location>
        <topology evidence="3">Peripheral membrane protein</topology>
    </subcellularLocation>
    <subcellularLocation>
        <location evidence="2">Microsome membrane</location>
        <topology evidence="2">Peripheral membrane protein</topology>
    </subcellularLocation>
</comment>
<keyword evidence="12 15" id="KW-0472">Membrane</keyword>
<dbReference type="GO" id="GO:0042448">
    <property type="term" value="P:progesterone metabolic process"/>
    <property type="evidence" value="ECO:0007669"/>
    <property type="project" value="TreeGrafter"/>
</dbReference>
<evidence type="ECO:0000256" key="11">
    <source>
        <dbReference type="ARBA" id="ARBA00023033"/>
    </source>
</evidence>
<dbReference type="OrthoDB" id="639466at2759"/>
<keyword evidence="17" id="KW-1185">Reference proteome</keyword>
<evidence type="ECO:0000256" key="6">
    <source>
        <dbReference type="ARBA" id="ARBA00022723"/>
    </source>
</evidence>
<protein>
    <recommendedName>
        <fullName evidence="18">Cytochrome P450</fullName>
    </recommendedName>
</protein>
<keyword evidence="5 13" id="KW-0349">Heme</keyword>
<keyword evidence="7" id="KW-0256">Endoplasmic reticulum</keyword>
<evidence type="ECO:0000313" key="17">
    <source>
        <dbReference type="Proteomes" id="UP000887568"/>
    </source>
</evidence>
<dbReference type="InterPro" id="IPR002401">
    <property type="entry name" value="Cyt_P450_E_grp-I"/>
</dbReference>
<dbReference type="Proteomes" id="UP000887568">
    <property type="component" value="Unplaced"/>
</dbReference>
<sequence>MNATSKQQNRVFPGHLSSPAMVIIGAAASAGAVAAGAAVTGTTLALFFATVCLVAAVVSMTHQHRRHHRRLPNFPGGPHRVPLLGNIPILTGTDKPYVACTELAKKHGDIYSLKLGDDWFLVLNSTELIRAAFVDMAEEFAGRPSLFSTEKLTEGYKDISFTDYTPEWRHHRRLFSKSLKSFTGGTRLESIVHERLGALEEYLDARLGQEINATYIIDLAVLGILTRLSFGYENDDIHEQMMRLIPGDVATLVIGKRMAVDAFHWMKHFSNKEKKFIKAVSNEFNGLINAEVQRHKETYDPSNIRDMIDELIKSQQEARDNGDTDLDFFSDTHISQTIANVLVGGGIGTGQSSYWALACMTENPHLQEKVSEVVEGAVGHDRMPALSDRSAIRYVEALVMEALRYASAAPIGVPRTTTRDVNFRGYRIPKGTPVLYNMYAVHFDEKNFEEPFEFKPERFLKEDGSIQHSQSYLPFNIGHRQCLGKTQGEVICFLVYSWLFHRYTFTKVPEHQDENLLVQNPMIQAARSPKPFKVIATKRY</sequence>
<keyword evidence="9 14" id="KW-0560">Oxidoreductase</keyword>
<dbReference type="OMA" id="ENIHRKQ"/>
<keyword evidence="8" id="KW-0492">Microsome</keyword>
<comment type="similarity">
    <text evidence="4 14">Belongs to the cytochrome P450 family.</text>
</comment>
<keyword evidence="11 14" id="KW-0503">Monooxygenase</keyword>
<dbReference type="SUPFAM" id="SSF48264">
    <property type="entry name" value="Cytochrome P450"/>
    <property type="match status" value="1"/>
</dbReference>
<evidence type="ECO:0000256" key="8">
    <source>
        <dbReference type="ARBA" id="ARBA00022848"/>
    </source>
</evidence>
<dbReference type="GO" id="GO:0005789">
    <property type="term" value="C:endoplasmic reticulum membrane"/>
    <property type="evidence" value="ECO:0007669"/>
    <property type="project" value="UniProtKB-SubCell"/>
</dbReference>
<dbReference type="GO" id="GO:0004508">
    <property type="term" value="F:steroid 17-alpha-monooxygenase activity"/>
    <property type="evidence" value="ECO:0007669"/>
    <property type="project" value="TreeGrafter"/>
</dbReference>